<sequence length="826" mass="94442">MITKLIIKNNAALSKKGATYLELDTKDVFNIIVGRNGFGKTTLMGELTMLPPDNADYLPGGYKEVHAVVGKDTYIVKSTTGKSSEHFFIHNGKNLNEGNTLLVQRELVKIHFGVTPFIKDVITGLDVRNLFTTLSAPKRKDFLMTVNPNDTSYALKIHDKLKSNLNALKGGLKTQRQRLAVEEGRLVQLASMDPAKLQEEIRVMDDQIKNALIIHGTLQNVQRNELTGLKNDIANIISFLMSSHTQVKHSKPTLLKLKIQSESTLDYYKTREIKLSSLLGELASQLSGLDLANNNLETYRSRLELNNRAIEINREELHALTRKYEEHELFKGVYNDPDFQASASELVNYLHGVNKTNDQSITSTIYQSKQERARELDNELQGIRRKLSDIQHQLDHFEKADSVECPKCTTRFKVGMEKVNPQQIRNEGNILQERKDVVEKELKVISEWLEDNQGWYESMGSLTRYARRFYNPQLIISMISEYRIGKADISILIDLIRSTVNYGEISKTLSVLEEENQNVEKQIKFLESSDVETLFKRAQFVERELGSVQRSVRRVLNEINDYDMQLDIIELDVQKRDRLGYLIQELEDKLIENGQWRIKVRVEEIIQDLTPRKDQLISNLIRSESLNSVIESIKENIADMERREKHTALLLDGLSPVKGLIGYLMNDFLKSVVANVNAIIQPIWTNRLHVLNCSTSKTEEDVDLNYSFPVLTGSSDKPNKDIGNCSGGEREIINFAFRLVLHRYLGKRTCLPLMMDEVGVAFDELHRGRFNAYIAEQIRLDKLPQTFMISHSHKEICSAVQTANFIALNTEGLRLGFEMNKKSVIR</sequence>
<gene>
    <name evidence="2" type="ORF">N1M2_120</name>
</gene>
<feature type="coiled-coil region" evidence="1">
    <location>
        <begin position="502"/>
        <end position="529"/>
    </location>
</feature>
<name>A0A6B7ZEP4_9CAUD</name>
<feature type="coiled-coil region" evidence="1">
    <location>
        <begin position="366"/>
        <end position="400"/>
    </location>
</feature>
<accession>A0A6B7ZEP4</accession>
<dbReference type="Gene3D" id="3.40.50.300">
    <property type="entry name" value="P-loop containing nucleotide triphosphate hydrolases"/>
    <property type="match status" value="2"/>
</dbReference>
<evidence type="ECO:0000313" key="3">
    <source>
        <dbReference type="Proteomes" id="UP000464669"/>
    </source>
</evidence>
<proteinExistence type="predicted"/>
<dbReference type="Proteomes" id="UP000464669">
    <property type="component" value="Segment"/>
</dbReference>
<evidence type="ECO:0000256" key="1">
    <source>
        <dbReference type="SAM" id="Coils"/>
    </source>
</evidence>
<dbReference type="InterPro" id="IPR027417">
    <property type="entry name" value="P-loop_NTPase"/>
</dbReference>
<reference evidence="2 3" key="1">
    <citation type="submission" date="2019-11" db="EMBL/GenBank/DDBJ databases">
        <authorList>
            <person name="Lewis R."/>
            <person name="Clooney A.G."/>
            <person name="Stockdale S.R."/>
            <person name="Buttimer C."/>
            <person name="Draper L.A."/>
            <person name="Ross R.P."/>
            <person name="Hill C."/>
        </authorList>
    </citation>
    <scope>NUCLEOTIDE SEQUENCE [LARGE SCALE GENOMIC DNA]</scope>
</reference>
<dbReference type="PANTHER" id="PTHR32114">
    <property type="entry name" value="ABC TRANSPORTER ABCH.3"/>
    <property type="match status" value="1"/>
</dbReference>
<organism evidence="2 3">
    <name type="scientific">Klebsiella phage N1M2</name>
    <dbReference type="NCBI Taxonomy" id="2664939"/>
    <lineage>
        <taxon>Viruses</taxon>
        <taxon>Duplodnaviria</taxon>
        <taxon>Heunggongvirae</taxon>
        <taxon>Uroviricota</taxon>
        <taxon>Caudoviricetes</taxon>
        <taxon>Chimalliviridae</taxon>
        <taxon>Nimduovirus</taxon>
        <taxon>Nimduovirus N1M2</taxon>
    </lineage>
</organism>
<protein>
    <submittedName>
        <fullName evidence="2">Putative SbcC</fullName>
    </submittedName>
</protein>
<keyword evidence="3" id="KW-1185">Reference proteome</keyword>
<dbReference type="EMBL" id="MN642089">
    <property type="protein sequence ID" value="QGH71983.1"/>
    <property type="molecule type" value="Genomic_DNA"/>
</dbReference>
<evidence type="ECO:0000313" key="2">
    <source>
        <dbReference type="EMBL" id="QGH71983.1"/>
    </source>
</evidence>
<dbReference type="PANTHER" id="PTHR32114:SF2">
    <property type="entry name" value="ABC TRANSPORTER ABCH.3"/>
    <property type="match status" value="1"/>
</dbReference>
<dbReference type="SUPFAM" id="SSF52540">
    <property type="entry name" value="P-loop containing nucleoside triphosphate hydrolases"/>
    <property type="match status" value="1"/>
</dbReference>
<keyword evidence="1" id="KW-0175">Coiled coil</keyword>